<accession>A0A7W4V6P5</accession>
<dbReference type="EMBL" id="JACHWF010000001">
    <property type="protein sequence ID" value="MBB3006056.1"/>
    <property type="molecule type" value="Genomic_DNA"/>
</dbReference>
<name>A0A7W4V6P5_9BURK</name>
<dbReference type="InterPro" id="IPR051018">
    <property type="entry name" value="Bacteriophage_GH24"/>
</dbReference>
<dbReference type="Proteomes" id="UP000578036">
    <property type="component" value="Unassembled WGS sequence"/>
</dbReference>
<organism evidence="4 5">
    <name type="scientific">Cupriavidus alkaliphilus</name>
    <dbReference type="NCBI Taxonomy" id="942866"/>
    <lineage>
        <taxon>Bacteria</taxon>
        <taxon>Pseudomonadati</taxon>
        <taxon>Pseudomonadota</taxon>
        <taxon>Betaproteobacteria</taxon>
        <taxon>Burkholderiales</taxon>
        <taxon>Burkholderiaceae</taxon>
        <taxon>Cupriavidus</taxon>
    </lineage>
</organism>
<dbReference type="GO" id="GO:0003796">
    <property type="term" value="F:lysozyme activity"/>
    <property type="evidence" value="ECO:0007669"/>
    <property type="project" value="UniProtKB-EC"/>
</dbReference>
<proteinExistence type="inferred from homology"/>
<evidence type="ECO:0000256" key="2">
    <source>
        <dbReference type="ARBA" id="ARBA00022638"/>
    </source>
</evidence>
<evidence type="ECO:0000256" key="3">
    <source>
        <dbReference type="RuleBase" id="RU003788"/>
    </source>
</evidence>
<comment type="catalytic activity">
    <reaction evidence="3">
        <text>Hydrolysis of (1-&gt;4)-beta-linkages between N-acetylmuramic acid and N-acetyl-D-glucosamine residues in a peptidoglycan and between N-acetyl-D-glucosamine residues in chitodextrins.</text>
        <dbReference type="EC" id="3.2.1.17"/>
    </reaction>
</comment>
<dbReference type="GO" id="GO:0042742">
    <property type="term" value="P:defense response to bacterium"/>
    <property type="evidence" value="ECO:0007669"/>
    <property type="project" value="UniProtKB-KW"/>
</dbReference>
<dbReference type="InterPro" id="IPR023346">
    <property type="entry name" value="Lysozyme-like_dom_sf"/>
</dbReference>
<comment type="similarity">
    <text evidence="3">Belongs to the glycosyl hydrolase 24 family.</text>
</comment>
<gene>
    <name evidence="4" type="ORF">FHX61_000672</name>
</gene>
<dbReference type="InterPro" id="IPR023347">
    <property type="entry name" value="Lysozyme_dom_sf"/>
</dbReference>
<dbReference type="PANTHER" id="PTHR38107">
    <property type="match status" value="1"/>
</dbReference>
<reference evidence="4 5" key="1">
    <citation type="submission" date="2020-08" db="EMBL/GenBank/DDBJ databases">
        <title>Genomic Encyclopedia of Type Strains, Phase IV (KMG-V): Genome sequencing to study the core and pangenomes of soil and plant-associated prokaryotes.</title>
        <authorList>
            <person name="Whitman W."/>
        </authorList>
    </citation>
    <scope>NUCLEOTIDE SEQUENCE [LARGE SCALE GENOMIC DNA]</scope>
    <source>
        <strain evidence="4 5">SLV-2362</strain>
    </source>
</reference>
<dbReference type="GO" id="GO:0016998">
    <property type="term" value="P:cell wall macromolecule catabolic process"/>
    <property type="evidence" value="ECO:0007669"/>
    <property type="project" value="InterPro"/>
</dbReference>
<protein>
    <recommendedName>
        <fullName evidence="3">Lysozyme</fullName>
        <ecNumber evidence="3">3.2.1.17</ecNumber>
    </recommendedName>
</protein>
<keyword evidence="3" id="KW-0378">Hydrolase</keyword>
<dbReference type="InterPro" id="IPR002196">
    <property type="entry name" value="Glyco_hydro_24"/>
</dbReference>
<dbReference type="PANTHER" id="PTHR38107:SF3">
    <property type="entry name" value="LYSOZYME RRRD-RELATED"/>
    <property type="match status" value="1"/>
</dbReference>
<dbReference type="SUPFAM" id="SSF53955">
    <property type="entry name" value="Lysozyme-like"/>
    <property type="match status" value="1"/>
</dbReference>
<dbReference type="AlphaFoldDB" id="A0A7W4V6P5"/>
<evidence type="ECO:0000313" key="5">
    <source>
        <dbReference type="Proteomes" id="UP000578036"/>
    </source>
</evidence>
<comment type="caution">
    <text evidence="4">The sequence shown here is derived from an EMBL/GenBank/DDBJ whole genome shotgun (WGS) entry which is preliminary data.</text>
</comment>
<keyword evidence="5" id="KW-1185">Reference proteome</keyword>
<dbReference type="Gene3D" id="1.10.530.40">
    <property type="match status" value="1"/>
</dbReference>
<dbReference type="GO" id="GO:0009253">
    <property type="term" value="P:peptidoglycan catabolic process"/>
    <property type="evidence" value="ECO:0007669"/>
    <property type="project" value="InterPro"/>
</dbReference>
<dbReference type="GO" id="GO:0031640">
    <property type="term" value="P:killing of cells of another organism"/>
    <property type="evidence" value="ECO:0007669"/>
    <property type="project" value="UniProtKB-KW"/>
</dbReference>
<keyword evidence="3" id="KW-0326">Glycosidase</keyword>
<evidence type="ECO:0000313" key="4">
    <source>
        <dbReference type="EMBL" id="MBB3006056.1"/>
    </source>
</evidence>
<keyword evidence="1 3" id="KW-0929">Antimicrobial</keyword>
<evidence type="ECO:0000256" key="1">
    <source>
        <dbReference type="ARBA" id="ARBA00022529"/>
    </source>
</evidence>
<sequence>MSKQRIAVALLTMSAVGFGVWKSSESFTGQAVIPTRGDVPTLGYGSTRYEDGRPVRMGDSITRERAEVLARNLMKADERQLAASLPGVKLYQAEFDVYADFVGQFGIGNWRASTMRRRLLAGDYAGACDALLRYRFSAGFDCSTPGNKRCYGVWARQMDRHRKCVEAQP</sequence>
<dbReference type="EC" id="3.2.1.17" evidence="3"/>
<dbReference type="Pfam" id="PF00959">
    <property type="entry name" value="Phage_lysozyme"/>
    <property type="match status" value="1"/>
</dbReference>
<dbReference type="RefSeq" id="WP_183298579.1">
    <property type="nucleotide sequence ID" value="NZ_JACHWF010000001.1"/>
</dbReference>
<keyword evidence="2 3" id="KW-0081">Bacteriolytic enzyme</keyword>